<dbReference type="InterPro" id="IPR050712">
    <property type="entry name" value="NAD(P)H-dep_reductase"/>
</dbReference>
<dbReference type="InterPro" id="IPR029039">
    <property type="entry name" value="Flavoprotein-like_sf"/>
</dbReference>
<dbReference type="GO" id="GO:0005829">
    <property type="term" value="C:cytosol"/>
    <property type="evidence" value="ECO:0007669"/>
    <property type="project" value="EnsemblFungi"/>
</dbReference>
<name>A0A0C7NDZ9_9SACH</name>
<accession>A0A0C7NDZ9</accession>
<evidence type="ECO:0000259" key="1">
    <source>
        <dbReference type="Pfam" id="PF03358"/>
    </source>
</evidence>
<dbReference type="GO" id="GO:0034599">
    <property type="term" value="P:cellular response to oxidative stress"/>
    <property type="evidence" value="ECO:0007669"/>
    <property type="project" value="EnsemblFungi"/>
</dbReference>
<dbReference type="GO" id="GO:0005634">
    <property type="term" value="C:nucleus"/>
    <property type="evidence" value="ECO:0007669"/>
    <property type="project" value="EnsemblFungi"/>
</dbReference>
<dbReference type="PANTHER" id="PTHR30543">
    <property type="entry name" value="CHROMATE REDUCTASE"/>
    <property type="match status" value="1"/>
</dbReference>
<dbReference type="GO" id="GO:0006915">
    <property type="term" value="P:apoptotic process"/>
    <property type="evidence" value="ECO:0007669"/>
    <property type="project" value="EnsemblFungi"/>
</dbReference>
<keyword evidence="3" id="KW-1185">Reference proteome</keyword>
<dbReference type="PANTHER" id="PTHR30543:SF21">
    <property type="entry name" value="NAD(P)H-DEPENDENT FMN REDUCTASE LOT6"/>
    <property type="match status" value="1"/>
</dbReference>
<gene>
    <name evidence="2" type="ORF">LALA0_S12e01156g</name>
</gene>
<feature type="domain" description="NADPH-dependent FMN reductase-like" evidence="1">
    <location>
        <begin position="1"/>
        <end position="155"/>
    </location>
</feature>
<dbReference type="STRING" id="1245769.A0A0C7NDZ9"/>
<dbReference type="AlphaFoldDB" id="A0A0C7NDZ9"/>
<evidence type="ECO:0000313" key="3">
    <source>
        <dbReference type="Proteomes" id="UP000054304"/>
    </source>
</evidence>
<dbReference type="OrthoDB" id="68575at2759"/>
<dbReference type="HOGENOM" id="CLU_055322_2_0_1"/>
<protein>
    <submittedName>
        <fullName evidence="2">LALA0S12e01156g1_1</fullName>
    </submittedName>
</protein>
<organism evidence="2 3">
    <name type="scientific">Lachancea lanzarotensis</name>
    <dbReference type="NCBI Taxonomy" id="1245769"/>
    <lineage>
        <taxon>Eukaryota</taxon>
        <taxon>Fungi</taxon>
        <taxon>Dikarya</taxon>
        <taxon>Ascomycota</taxon>
        <taxon>Saccharomycotina</taxon>
        <taxon>Saccharomycetes</taxon>
        <taxon>Saccharomycetales</taxon>
        <taxon>Saccharomycetaceae</taxon>
        <taxon>Lachancea</taxon>
    </lineage>
</organism>
<dbReference type="SUPFAM" id="SSF52218">
    <property type="entry name" value="Flavoproteins"/>
    <property type="match status" value="1"/>
</dbReference>
<dbReference type="GO" id="GO:0010181">
    <property type="term" value="F:FMN binding"/>
    <property type="evidence" value="ECO:0007669"/>
    <property type="project" value="TreeGrafter"/>
</dbReference>
<dbReference type="RefSeq" id="XP_022630742.1">
    <property type="nucleotide sequence ID" value="XM_022774388.1"/>
</dbReference>
<dbReference type="Proteomes" id="UP000054304">
    <property type="component" value="Unassembled WGS sequence"/>
</dbReference>
<dbReference type="GO" id="GO:0003955">
    <property type="term" value="F:NAD(P)H dehydrogenase (quinone) activity"/>
    <property type="evidence" value="ECO:0007669"/>
    <property type="project" value="EnsemblFungi"/>
</dbReference>
<dbReference type="GeneID" id="34688092"/>
<sequence length="206" mass="23511">MLIGVVIGSTRKPRCCPQIAEFIVHTIKNSLTYKQLEEKPELRLVDIDDWNLPLYNESKIPSQVQNYQDYDHEHTRQWSLEIQKYNAFIFVAPQYNWGYPAALKNALDYLFNEWRAKPAAVVSYGGHGGIKCSEQLRVVLQGLRMIPTENKVLLSFADRSVLTKATIGSPMNLLESPESSFAAEEVAQIETTFSELCQLMKKKTEP</sequence>
<dbReference type="EMBL" id="LN736371">
    <property type="protein sequence ID" value="CEP64537.1"/>
    <property type="molecule type" value="Genomic_DNA"/>
</dbReference>
<dbReference type="InterPro" id="IPR005025">
    <property type="entry name" value="FMN_Rdtase-like_dom"/>
</dbReference>
<dbReference type="Pfam" id="PF03358">
    <property type="entry name" value="FMN_red"/>
    <property type="match status" value="1"/>
</dbReference>
<proteinExistence type="predicted"/>
<evidence type="ECO:0000313" key="2">
    <source>
        <dbReference type="EMBL" id="CEP64537.1"/>
    </source>
</evidence>
<reference evidence="2 3" key="1">
    <citation type="submission" date="2014-12" db="EMBL/GenBank/DDBJ databases">
        <authorList>
            <person name="Neuveglise Cecile"/>
        </authorList>
    </citation>
    <scope>NUCLEOTIDE SEQUENCE [LARGE SCALE GENOMIC DNA]</scope>
    <source>
        <strain evidence="2 3">CBS 12615</strain>
    </source>
</reference>
<dbReference type="Gene3D" id="3.40.50.360">
    <property type="match status" value="1"/>
</dbReference>